<accession>A0A2H9U7Y9</accession>
<dbReference type="GO" id="GO:0050709">
    <property type="term" value="P:negative regulation of protein secretion"/>
    <property type="evidence" value="ECO:0007669"/>
    <property type="project" value="InterPro"/>
</dbReference>
<dbReference type="GO" id="GO:0009986">
    <property type="term" value="C:cell surface"/>
    <property type="evidence" value="ECO:0007669"/>
    <property type="project" value="InterPro"/>
</dbReference>
<dbReference type="InterPro" id="IPR013401">
    <property type="entry name" value="T3SS_LcrE"/>
</dbReference>
<feature type="compositionally biased region" description="Polar residues" evidence="1">
    <location>
        <begin position="1"/>
        <end position="10"/>
    </location>
</feature>
<organism evidence="3 4">
    <name type="scientific">Aeromonas cavernicola</name>
    <dbReference type="NCBI Taxonomy" id="1006623"/>
    <lineage>
        <taxon>Bacteria</taxon>
        <taxon>Pseudomonadati</taxon>
        <taxon>Pseudomonadota</taxon>
        <taxon>Gammaproteobacteria</taxon>
        <taxon>Aeromonadales</taxon>
        <taxon>Aeromonadaceae</taxon>
        <taxon>Aeromonas</taxon>
    </lineage>
</organism>
<dbReference type="PRINTS" id="PR01344">
    <property type="entry name" value="INVEPROTEIN"/>
</dbReference>
<dbReference type="SUPFAM" id="SSF140591">
    <property type="entry name" value="Type III secretion system domain"/>
    <property type="match status" value="1"/>
</dbReference>
<evidence type="ECO:0000313" key="4">
    <source>
        <dbReference type="Proteomes" id="UP000235861"/>
    </source>
</evidence>
<evidence type="ECO:0000256" key="1">
    <source>
        <dbReference type="SAM" id="MobiDB-lite"/>
    </source>
</evidence>
<dbReference type="GO" id="GO:0019867">
    <property type="term" value="C:outer membrane"/>
    <property type="evidence" value="ECO:0007669"/>
    <property type="project" value="InterPro"/>
</dbReference>
<sequence>MPGVLSTKQVAKQDAQRDLVRQGDASQADSMRASDSPAAEVQRFIQSADEMAAAMAQFRNRRDFEKKSERLTDSFERVLEEDALPKANQILLVAKGHKVSPEELLKQARALFPDDSDLVLVLRELLRRRKMDELVAQSLRALLQHVEAEADPKLLNAGINSALKSRLFGKTLDLHPRLLRASYRQFLQSDAAEVDVYTDWISSYGYQRRVLALDFIESAMLADINAQDASCSRREFGYFLGRLSQLKLLRSADTLFVQRLLANPVIQAVNPHEQDWLVLMLSLLQQPLALDTFLADTVGRQALLSRYSEHSALLQVLYLACKALPPALFLDENGHALTLEALREMSSIAYRQEQIEQRRQQSEKKSLLTE</sequence>
<dbReference type="InterPro" id="IPR003520">
    <property type="entry name" value="Invas_InvE"/>
</dbReference>
<dbReference type="AlphaFoldDB" id="A0A2H9U7Y9"/>
<dbReference type="Proteomes" id="UP000235861">
    <property type="component" value="Unassembled WGS sequence"/>
</dbReference>
<gene>
    <name evidence="3" type="ORF">CUC53_03655</name>
</gene>
<feature type="region of interest" description="Disordered" evidence="1">
    <location>
        <begin position="1"/>
        <end position="39"/>
    </location>
</feature>
<dbReference type="GO" id="GO:0030254">
    <property type="term" value="P:protein secretion by the type III secretion system"/>
    <property type="evidence" value="ECO:0007669"/>
    <property type="project" value="InterPro"/>
</dbReference>
<dbReference type="EMBL" id="PGGC01000031">
    <property type="protein sequence ID" value="PJG60112.1"/>
    <property type="molecule type" value="Genomic_DNA"/>
</dbReference>
<dbReference type="OrthoDB" id="7028879at2"/>
<proteinExistence type="predicted"/>
<dbReference type="Gene3D" id="1.10.150.630">
    <property type="match status" value="1"/>
</dbReference>
<keyword evidence="4" id="KW-1185">Reference proteome</keyword>
<feature type="domain" description="Hypersensitivity response secretion-like HrpJ" evidence="2">
    <location>
        <begin position="44"/>
        <end position="204"/>
    </location>
</feature>
<dbReference type="InterPro" id="IPR010812">
    <property type="entry name" value="HrpJ-like"/>
</dbReference>
<protein>
    <submittedName>
        <fullName evidence="3">YopN family type III secretion system gatekeeper subunit</fullName>
    </submittedName>
</protein>
<evidence type="ECO:0000259" key="2">
    <source>
        <dbReference type="Pfam" id="PF07201"/>
    </source>
</evidence>
<comment type="caution">
    <text evidence="3">The sequence shown here is derived from an EMBL/GenBank/DDBJ whole genome shotgun (WGS) entry which is preliminary data.</text>
</comment>
<evidence type="ECO:0000313" key="3">
    <source>
        <dbReference type="EMBL" id="PJG60112.1"/>
    </source>
</evidence>
<dbReference type="Pfam" id="PF07201">
    <property type="entry name" value="HrpJ"/>
    <property type="match status" value="1"/>
</dbReference>
<name>A0A2H9U7Y9_9GAMM</name>
<reference evidence="3 4" key="1">
    <citation type="submission" date="2017-11" db="EMBL/GenBank/DDBJ databases">
        <title>Draft genome sequence of environmental isolate Aeromonas cavernicola sp. nov. MDC 2508.</title>
        <authorList>
            <person name="Colston S.M."/>
            <person name="Navarro A."/>
            <person name="Martinez-Murcia A.J."/>
            <person name="Graf J."/>
        </authorList>
    </citation>
    <scope>NUCLEOTIDE SEQUENCE [LARGE SCALE GENOMIC DNA]</scope>
    <source>
        <strain evidence="3 4">MDC 2508</strain>
    </source>
</reference>
<dbReference type="NCBIfam" id="TIGR02568">
    <property type="entry name" value="LcrE"/>
    <property type="match status" value="1"/>
</dbReference>